<organism evidence="7 8">
    <name type="scientific">Danio rerio</name>
    <name type="common">Zebrafish</name>
    <name type="synonym">Brachydanio rerio</name>
    <dbReference type="NCBI Taxonomy" id="7955"/>
    <lineage>
        <taxon>Eukaryota</taxon>
        <taxon>Metazoa</taxon>
        <taxon>Chordata</taxon>
        <taxon>Craniata</taxon>
        <taxon>Vertebrata</taxon>
        <taxon>Euteleostomi</taxon>
        <taxon>Actinopterygii</taxon>
        <taxon>Neopterygii</taxon>
        <taxon>Teleostei</taxon>
        <taxon>Ostariophysi</taxon>
        <taxon>Cypriniformes</taxon>
        <taxon>Danionidae</taxon>
        <taxon>Danioninae</taxon>
        <taxon>Danio</taxon>
    </lineage>
</organism>
<dbReference type="InterPro" id="IPR013106">
    <property type="entry name" value="Ig_V-set"/>
</dbReference>
<evidence type="ECO:0000256" key="2">
    <source>
        <dbReference type="ARBA" id="ARBA00022692"/>
    </source>
</evidence>
<feature type="signal peptide" evidence="5">
    <location>
        <begin position="1"/>
        <end position="19"/>
    </location>
</feature>
<evidence type="ECO:0000256" key="1">
    <source>
        <dbReference type="ARBA" id="ARBA00004370"/>
    </source>
</evidence>
<dbReference type="InterPro" id="IPR050671">
    <property type="entry name" value="CD300_family_receptors"/>
</dbReference>
<keyword evidence="4" id="KW-1133">Transmembrane helix</keyword>
<evidence type="ECO:0000256" key="4">
    <source>
        <dbReference type="SAM" id="Phobius"/>
    </source>
</evidence>
<evidence type="ECO:0000259" key="6">
    <source>
        <dbReference type="PROSITE" id="PS50835"/>
    </source>
</evidence>
<dbReference type="Proteomes" id="UP000000437">
    <property type="component" value="Chromosome 1"/>
</dbReference>
<name>A0A8M2B729_DANRE</name>
<dbReference type="Pfam" id="PF07686">
    <property type="entry name" value="V-set"/>
    <property type="match status" value="1"/>
</dbReference>
<dbReference type="OrthoDB" id="284782at2759"/>
<feature type="domain" description="Ig-like" evidence="6">
    <location>
        <begin position="15"/>
        <end position="105"/>
    </location>
</feature>
<evidence type="ECO:0000256" key="5">
    <source>
        <dbReference type="SAM" id="SignalP"/>
    </source>
</evidence>
<dbReference type="InterPro" id="IPR036179">
    <property type="entry name" value="Ig-like_dom_sf"/>
</dbReference>
<comment type="subcellular location">
    <subcellularLocation>
        <location evidence="1">Membrane</location>
    </subcellularLocation>
</comment>
<sequence>MWSFLPLLWSWISIAGVASVPDKLSGHRGQRFDIKCRYNSGYESNVKYFCKGKCHYGNKEIVAHSGTPAKDERFSLTDDTTNNVFTITITDLRTEDAGTYWCAVERVLLPDVYSEIELLVEQEDAQTPLPQRSRSDSDSIIAIVSSGVSVLLLTGAVLFTVIIQKKKKTCGPVSSTTEALDLTLRNGEENEYEKENPTVLPNTHTAQSVNRSAENSLPRAENTHVFYINTPDQMYTELNTRQTDLYHSLTTDSAQHESIYHSI</sequence>
<keyword evidence="5" id="KW-0732">Signal</keyword>
<dbReference type="KEGG" id="dre:101885706"/>
<evidence type="ECO:0000313" key="8">
    <source>
        <dbReference type="RefSeq" id="XP_005160265.1"/>
    </source>
</evidence>
<evidence type="ECO:0000256" key="3">
    <source>
        <dbReference type="ARBA" id="ARBA00023136"/>
    </source>
</evidence>
<dbReference type="GeneID" id="101885706"/>
<keyword evidence="7" id="KW-1185">Reference proteome</keyword>
<dbReference type="GO" id="GO:0007165">
    <property type="term" value="P:signal transduction"/>
    <property type="evidence" value="ECO:0000318"/>
    <property type="project" value="GO_Central"/>
</dbReference>
<dbReference type="GO" id="GO:0005886">
    <property type="term" value="C:plasma membrane"/>
    <property type="evidence" value="ECO:0000318"/>
    <property type="project" value="GO_Central"/>
</dbReference>
<accession>A0A8M2B729</accession>
<dbReference type="PROSITE" id="PS50835">
    <property type="entry name" value="IG_LIKE"/>
    <property type="match status" value="1"/>
</dbReference>
<dbReference type="RefSeq" id="XP_005160265.1">
    <property type="nucleotide sequence ID" value="XM_005160208.6"/>
</dbReference>
<keyword evidence="3 4" id="KW-0472">Membrane</keyword>
<evidence type="ECO:0000313" key="7">
    <source>
        <dbReference type="Proteomes" id="UP000000437"/>
    </source>
</evidence>
<dbReference type="InterPro" id="IPR007110">
    <property type="entry name" value="Ig-like_dom"/>
</dbReference>
<dbReference type="InterPro" id="IPR003599">
    <property type="entry name" value="Ig_sub"/>
</dbReference>
<dbReference type="SUPFAM" id="SSF48726">
    <property type="entry name" value="Immunoglobulin"/>
    <property type="match status" value="1"/>
</dbReference>
<protein>
    <recommendedName>
        <fullName evidence="6">Ig-like domain-containing protein</fullName>
    </recommendedName>
</protein>
<proteinExistence type="predicted"/>
<dbReference type="Gene3D" id="2.60.40.10">
    <property type="entry name" value="Immunoglobulins"/>
    <property type="match status" value="1"/>
</dbReference>
<reference evidence="8" key="1">
    <citation type="submission" date="2025-08" db="UniProtKB">
        <authorList>
            <consortium name="RefSeq"/>
        </authorList>
    </citation>
    <scope>IDENTIFICATION</scope>
    <source>
        <strain evidence="8">Tuebingen</strain>
        <tissue evidence="8">Fibroblasts and whole tissue</tissue>
    </source>
</reference>
<keyword evidence="2 4" id="KW-0812">Transmembrane</keyword>
<dbReference type="PANTHER" id="PTHR11860:SF118">
    <property type="entry name" value="CMRF35-LIKE MOLECULE 3-RELATED"/>
    <property type="match status" value="1"/>
</dbReference>
<dbReference type="GO" id="GO:0004888">
    <property type="term" value="F:transmembrane signaling receptor activity"/>
    <property type="evidence" value="ECO:0000318"/>
    <property type="project" value="GO_Central"/>
</dbReference>
<feature type="transmembrane region" description="Helical" evidence="4">
    <location>
        <begin position="140"/>
        <end position="163"/>
    </location>
</feature>
<dbReference type="SMART" id="SM00409">
    <property type="entry name" value="IG"/>
    <property type="match status" value="1"/>
</dbReference>
<feature type="chain" id="PRO_5035468001" description="Ig-like domain-containing protein" evidence="5">
    <location>
        <begin position="20"/>
        <end position="263"/>
    </location>
</feature>
<dbReference type="CDD" id="cd05716">
    <property type="entry name" value="IgV_pIgR_like"/>
    <property type="match status" value="1"/>
</dbReference>
<gene>
    <name evidence="8" type="primary">LOC101885706</name>
</gene>
<dbReference type="AlphaFoldDB" id="A0A8M2B729"/>
<dbReference type="InterPro" id="IPR013783">
    <property type="entry name" value="Ig-like_fold"/>
</dbReference>
<dbReference type="PANTHER" id="PTHR11860">
    <property type="entry name" value="POLYMERIC-IMMUNOGLOBULIN RECEPTOR"/>
    <property type="match status" value="1"/>
</dbReference>